<dbReference type="OrthoDB" id="5329756at2"/>
<evidence type="ECO:0000256" key="1">
    <source>
        <dbReference type="SAM" id="MobiDB-lite"/>
    </source>
</evidence>
<protein>
    <submittedName>
        <fullName evidence="2">Uncharacterized protein</fullName>
    </submittedName>
</protein>
<evidence type="ECO:0000313" key="2">
    <source>
        <dbReference type="EMBL" id="EES89685.1"/>
    </source>
</evidence>
<dbReference type="HOGENOM" id="CLU_2329862_0_0_7"/>
<sequence length="98" mass="11091">MPKPNKQQQIKNIQLDIIKHQFSNFCKHNSKALALIFKVLIKGENAAQSNPKLNTQNKSINSIESSKTNHKTNQESTIHLKELELDIPLPKPPLNIEG</sequence>
<proteinExistence type="predicted"/>
<name>C5ZX17_9HELI</name>
<feature type="region of interest" description="Disordered" evidence="1">
    <location>
        <begin position="49"/>
        <end position="75"/>
    </location>
</feature>
<organism evidence="2 3">
    <name type="scientific">Helicobacter canadensis MIT 98-5491</name>
    <dbReference type="NCBI Taxonomy" id="537970"/>
    <lineage>
        <taxon>Bacteria</taxon>
        <taxon>Pseudomonadati</taxon>
        <taxon>Campylobacterota</taxon>
        <taxon>Epsilonproteobacteria</taxon>
        <taxon>Campylobacterales</taxon>
        <taxon>Helicobacteraceae</taxon>
        <taxon>Helicobacter</taxon>
    </lineage>
</organism>
<dbReference type="EMBL" id="CM000776">
    <property type="protein sequence ID" value="EES89685.1"/>
    <property type="molecule type" value="Genomic_DNA"/>
</dbReference>
<dbReference type="AlphaFoldDB" id="C5ZX17"/>
<gene>
    <name evidence="2" type="ORF">HCAN_0971</name>
</gene>
<evidence type="ECO:0000313" key="3">
    <source>
        <dbReference type="Proteomes" id="UP000007032"/>
    </source>
</evidence>
<dbReference type="STRING" id="537970.HCAN_0971"/>
<reference evidence="2 3" key="1">
    <citation type="journal article" date="2009" name="J. Bacteriol.">
        <title>Genome sequence of the emerging pathogen Helicobacter canadensis.</title>
        <authorList>
            <person name="Loman N.J."/>
            <person name="Snyder L.A."/>
            <person name="Linton J.D."/>
            <person name="Langdon R."/>
            <person name="Lawson A.J."/>
            <person name="Weinstock G.M."/>
            <person name="Wren B.W."/>
            <person name="Pallen M.J."/>
        </authorList>
    </citation>
    <scope>NUCLEOTIDE SEQUENCE [LARGE SCALE GENOMIC DNA]</scope>
    <source>
        <strain evidence="2 3">MIT 98-5491</strain>
    </source>
</reference>
<dbReference type="Proteomes" id="UP000007032">
    <property type="component" value="Chromosome"/>
</dbReference>
<dbReference type="RefSeq" id="WP_006655674.1">
    <property type="nucleotide sequence ID" value="NZ_CM000776.2"/>
</dbReference>
<accession>C5ZX17</accession>
<keyword evidence="3" id="KW-1185">Reference proteome</keyword>
<feature type="compositionally biased region" description="Polar residues" evidence="1">
    <location>
        <begin position="49"/>
        <end position="66"/>
    </location>
</feature>